<dbReference type="InterPro" id="IPR050490">
    <property type="entry name" value="Bact_solute-bd_prot1"/>
</dbReference>
<dbReference type="PROSITE" id="PS51257">
    <property type="entry name" value="PROKAR_LIPOPROTEIN"/>
    <property type="match status" value="1"/>
</dbReference>
<feature type="signal peptide" evidence="1">
    <location>
        <begin position="1"/>
        <end position="22"/>
    </location>
</feature>
<dbReference type="SUPFAM" id="SSF53850">
    <property type="entry name" value="Periplasmic binding protein-like II"/>
    <property type="match status" value="1"/>
</dbReference>
<dbReference type="AlphaFoldDB" id="A0A9D2G687"/>
<proteinExistence type="predicted"/>
<dbReference type="Proteomes" id="UP000824102">
    <property type="component" value="Unassembled WGS sequence"/>
</dbReference>
<comment type="caution">
    <text evidence="2">The sequence shown here is derived from an EMBL/GenBank/DDBJ whole genome shotgun (WGS) entry which is preliminary data.</text>
</comment>
<evidence type="ECO:0000256" key="1">
    <source>
        <dbReference type="SAM" id="SignalP"/>
    </source>
</evidence>
<name>A0A9D2G687_9FIRM</name>
<evidence type="ECO:0000313" key="2">
    <source>
        <dbReference type="EMBL" id="HIZ73002.1"/>
    </source>
</evidence>
<dbReference type="EMBL" id="DXBB01000074">
    <property type="protein sequence ID" value="HIZ73002.1"/>
    <property type="molecule type" value="Genomic_DNA"/>
</dbReference>
<organism evidence="2 3">
    <name type="scientific">Candidatus Gallimonas intestinavium</name>
    <dbReference type="NCBI Taxonomy" id="2838603"/>
    <lineage>
        <taxon>Bacteria</taxon>
        <taxon>Bacillati</taxon>
        <taxon>Bacillota</taxon>
        <taxon>Clostridia</taxon>
        <taxon>Candidatus Gallimonas</taxon>
    </lineage>
</organism>
<feature type="chain" id="PRO_5039478280" evidence="1">
    <location>
        <begin position="23"/>
        <end position="549"/>
    </location>
</feature>
<gene>
    <name evidence="2" type="ORF">H9964_05440</name>
</gene>
<evidence type="ECO:0000313" key="3">
    <source>
        <dbReference type="Proteomes" id="UP000824102"/>
    </source>
</evidence>
<sequence length="549" mass="60638">MKKIVSVIAAALIAGTALGASACGGKVDSSNPQTLEVYVCNLGYGYSWAEKMLNDFAEEAWVKEKYPDLQVSFSQDAVEQNSKNWLENNSTNYDVIMCTNLEAYLGESEGKTADLTELVYHQTVPGENVTFEDKMFDSVRESNRDVNSTAEDPRYYTATFASGMTGIAYNATVLEKLGFEEPNTTDELFAIAESIRTGTYVEGARGSYTAGAALDRSVYSSESAFVTYGVSAYINYTVETWWAQYEGVDNYINYFQGMSDGVLSSAVTRQTGRLKALEATEEMMEYTRLYPSAERDAYRRAQNEVVMGQSLFMANGDWFDLEERDFATSAPGAGEVRLMNAPVLSSIRDKAPSIPDDAALALVIEAIDNGRTSISEAEAQFPELQGKNITDADFGTVYDARMVVYSIGPRHNIVIPECSPAKEVAADFILYMATDKCLETYASETGGASLPFDYDYEQNETLWNSFSAMQKQRLQLFTQPDLNIMPNAVKYPLVLRGGFSAWTPCDNPGYEIQINGSSAQDIYDEVIQYWTENNSSRFNVACSQAGITG</sequence>
<accession>A0A9D2G687</accession>
<protein>
    <submittedName>
        <fullName evidence="2">Extracellular solute-binding protein</fullName>
    </submittedName>
</protein>
<dbReference type="Gene3D" id="3.40.190.10">
    <property type="entry name" value="Periplasmic binding protein-like II"/>
    <property type="match status" value="1"/>
</dbReference>
<reference evidence="2" key="1">
    <citation type="journal article" date="2021" name="PeerJ">
        <title>Extensive microbial diversity within the chicken gut microbiome revealed by metagenomics and culture.</title>
        <authorList>
            <person name="Gilroy R."/>
            <person name="Ravi A."/>
            <person name="Getino M."/>
            <person name="Pursley I."/>
            <person name="Horton D.L."/>
            <person name="Alikhan N.F."/>
            <person name="Baker D."/>
            <person name="Gharbi K."/>
            <person name="Hall N."/>
            <person name="Watson M."/>
            <person name="Adriaenssens E.M."/>
            <person name="Foster-Nyarko E."/>
            <person name="Jarju S."/>
            <person name="Secka A."/>
            <person name="Antonio M."/>
            <person name="Oren A."/>
            <person name="Chaudhuri R.R."/>
            <person name="La Ragione R."/>
            <person name="Hildebrand F."/>
            <person name="Pallen M.J."/>
        </authorList>
    </citation>
    <scope>NUCLEOTIDE SEQUENCE</scope>
    <source>
        <strain evidence="2">ChiW7-2402</strain>
    </source>
</reference>
<keyword evidence="1" id="KW-0732">Signal</keyword>
<dbReference type="PANTHER" id="PTHR43649">
    <property type="entry name" value="ARABINOSE-BINDING PROTEIN-RELATED"/>
    <property type="match status" value="1"/>
</dbReference>
<reference evidence="2" key="2">
    <citation type="submission" date="2021-04" db="EMBL/GenBank/DDBJ databases">
        <authorList>
            <person name="Gilroy R."/>
        </authorList>
    </citation>
    <scope>NUCLEOTIDE SEQUENCE</scope>
    <source>
        <strain evidence="2">ChiW7-2402</strain>
    </source>
</reference>